<dbReference type="GO" id="GO:0008270">
    <property type="term" value="F:zinc ion binding"/>
    <property type="evidence" value="ECO:0007669"/>
    <property type="project" value="UniProtKB-KW"/>
</dbReference>
<feature type="domain" description="RING-type" evidence="3">
    <location>
        <begin position="788"/>
        <end position="827"/>
    </location>
</feature>
<dbReference type="InterPro" id="IPR001841">
    <property type="entry name" value="Znf_RING"/>
</dbReference>
<keyword evidence="4" id="KW-1185">Reference proteome</keyword>
<evidence type="ECO:0000256" key="2">
    <source>
        <dbReference type="SAM" id="MobiDB-lite"/>
    </source>
</evidence>
<dbReference type="AlphaFoldDB" id="A0A6P4D229"/>
<evidence type="ECO:0000259" key="3">
    <source>
        <dbReference type="PROSITE" id="PS50089"/>
    </source>
</evidence>
<accession>A0A6P4D229</accession>
<feature type="region of interest" description="Disordered" evidence="2">
    <location>
        <begin position="82"/>
        <end position="102"/>
    </location>
</feature>
<dbReference type="InterPro" id="IPR013083">
    <property type="entry name" value="Znf_RING/FYVE/PHD"/>
</dbReference>
<keyword evidence="1" id="KW-0863">Zinc-finger</keyword>
<keyword evidence="1" id="KW-0479">Metal-binding</keyword>
<reference evidence="5" key="2">
    <citation type="submission" date="2025-08" db="UniProtKB">
        <authorList>
            <consortium name="RefSeq"/>
        </authorList>
    </citation>
    <scope>IDENTIFICATION</scope>
    <source>
        <tissue evidence="5">Whole plant</tissue>
    </source>
</reference>
<evidence type="ECO:0000256" key="1">
    <source>
        <dbReference type="PROSITE-ProRule" id="PRU00175"/>
    </source>
</evidence>
<dbReference type="PANTHER" id="PTHR47820">
    <property type="entry name" value="BNAC05G24000D PROTEIN"/>
    <property type="match status" value="1"/>
</dbReference>
<evidence type="ECO:0000313" key="4">
    <source>
        <dbReference type="Proteomes" id="UP000515211"/>
    </source>
</evidence>
<sequence length="840" mass="94024">MASSQVEIASSSPFGLVLRDRNHRGDGCRESNVVNKATHAALQRNIKNFVMDHLNMSMSMSNSDSTRNLNENNSAHWNEIHHNQDHDHDNQHRRHHRRHRNVSNLHVSSAMEFKDGSSLNSLISPRQTRLLDRWAAKQAREIVSNLESEAGLLSIDNNKKELGSTGSCNSDGDDNKCVDISNLAASSLVQIWEKRLSGSKPETTASNGAKTSPTAVTSTNNCDSEAGESSSCAVANEDWETHSDQSFSPQSRWSSCETATTEAERPVSVADIIKRLTTPSVHGDDNESEGFISSVASSPCRDLAPENSERRAFPLMIGAPGRIRGRRIFTDMLMQLERDRRGELNHLAERRAVSRFPQKGRIQSLLRLRLLQRNAAAENDKSQQKSTLSRQNKQTQESAVVMERRGKFSTAVEHRNAEQAEVAHPTTSLVQTVTNPVASDKSAGKDTCNQTVVHETANSSGESTRVSIPETNADHNKEKAHASSHVTLQETCAEVQNNDSLDTAKAPASMADDSGHNEIANGAESSEQQHAVEGRDATDQHIDEYKEMLATSQNEDIRILLERKTVSTFLSSSFRAVIDRLMNSHKGTQTQLVNCQDDEDENQILMAYLQERMRSAKSPQEDKQEGGGEEEKRDEMQNAGQEEEQRQEQERCHEDVEYFQQSSSPCPSRTWNYKDNETCDDSDGVVFACASASTYSPSHSQPSQFQSAYHDNRRSSSPPNHHSMEMELIYDLRRQMEQLHHEMSELRKSIKSCVDMQIQMQLQQQSMVQTVNKEENMTQKKVPKKGNCCICHDNKADSILYRCGHMCACLKCANELQWNGGKCPICRAKILDVVRVYIDA</sequence>
<dbReference type="RefSeq" id="XP_015959785.3">
    <property type="nucleotide sequence ID" value="XM_016104299.3"/>
</dbReference>
<protein>
    <submittedName>
        <fullName evidence="5">LOW QUALITY PROTEIN: uncharacterized protein LOC107483694</fullName>
    </submittedName>
</protein>
<dbReference type="PROSITE" id="PS50089">
    <property type="entry name" value="ZF_RING_2"/>
    <property type="match status" value="1"/>
</dbReference>
<dbReference type="KEGG" id="adu:107483694"/>
<dbReference type="CDD" id="cd16647">
    <property type="entry name" value="mRING-HC-C3HC5_NEU1"/>
    <property type="match status" value="1"/>
</dbReference>
<feature type="region of interest" description="Disordered" evidence="2">
    <location>
        <begin position="376"/>
        <end position="402"/>
    </location>
</feature>
<gene>
    <name evidence="5" type="primary">LOC107483694</name>
</gene>
<keyword evidence="1" id="KW-0862">Zinc</keyword>
<feature type="region of interest" description="Disordered" evidence="2">
    <location>
        <begin position="504"/>
        <end position="537"/>
    </location>
</feature>
<dbReference type="Gene3D" id="3.30.40.10">
    <property type="entry name" value="Zinc/RING finger domain, C3HC4 (zinc finger)"/>
    <property type="match status" value="1"/>
</dbReference>
<feature type="compositionally biased region" description="Polar residues" evidence="2">
    <location>
        <begin position="659"/>
        <end position="669"/>
    </location>
</feature>
<feature type="region of interest" description="Disordered" evidence="2">
    <location>
        <begin position="612"/>
        <end position="669"/>
    </location>
</feature>
<dbReference type="PANTHER" id="PTHR47820:SF3">
    <property type="entry name" value="OS07G0499800 PROTEIN"/>
    <property type="match status" value="1"/>
</dbReference>
<feature type="compositionally biased region" description="Polar residues" evidence="2">
    <location>
        <begin position="384"/>
        <end position="398"/>
    </location>
</feature>
<feature type="region of interest" description="Disordered" evidence="2">
    <location>
        <begin position="693"/>
        <end position="722"/>
    </location>
</feature>
<dbReference type="Proteomes" id="UP000515211">
    <property type="component" value="Chromosome 4"/>
</dbReference>
<dbReference type="Pfam" id="PF13920">
    <property type="entry name" value="zf-C3HC4_3"/>
    <property type="match status" value="1"/>
</dbReference>
<organism evidence="4 5">
    <name type="scientific">Arachis duranensis</name>
    <name type="common">Wild peanut</name>
    <dbReference type="NCBI Taxonomy" id="130453"/>
    <lineage>
        <taxon>Eukaryota</taxon>
        <taxon>Viridiplantae</taxon>
        <taxon>Streptophyta</taxon>
        <taxon>Embryophyta</taxon>
        <taxon>Tracheophyta</taxon>
        <taxon>Spermatophyta</taxon>
        <taxon>Magnoliopsida</taxon>
        <taxon>eudicotyledons</taxon>
        <taxon>Gunneridae</taxon>
        <taxon>Pentapetalae</taxon>
        <taxon>rosids</taxon>
        <taxon>fabids</taxon>
        <taxon>Fabales</taxon>
        <taxon>Fabaceae</taxon>
        <taxon>Papilionoideae</taxon>
        <taxon>50 kb inversion clade</taxon>
        <taxon>dalbergioids sensu lato</taxon>
        <taxon>Dalbergieae</taxon>
        <taxon>Pterocarpus clade</taxon>
        <taxon>Arachis</taxon>
    </lineage>
</organism>
<feature type="compositionally biased region" description="Basic and acidic residues" evidence="2">
    <location>
        <begin position="612"/>
        <end position="636"/>
    </location>
</feature>
<dbReference type="GeneID" id="107483694"/>
<feature type="region of interest" description="Disordered" evidence="2">
    <location>
        <begin position="198"/>
        <end position="261"/>
    </location>
</feature>
<feature type="compositionally biased region" description="Polar residues" evidence="2">
    <location>
        <begin position="200"/>
        <end position="233"/>
    </location>
</feature>
<dbReference type="SUPFAM" id="SSF57850">
    <property type="entry name" value="RING/U-box"/>
    <property type="match status" value="1"/>
</dbReference>
<name>A0A6P4D229_ARADU</name>
<reference evidence="4" key="1">
    <citation type="journal article" date="2016" name="Nat. Genet.">
        <title>The genome sequences of Arachis duranensis and Arachis ipaensis, the diploid ancestors of cultivated peanut.</title>
        <authorList>
            <person name="Bertioli D.J."/>
            <person name="Cannon S.B."/>
            <person name="Froenicke L."/>
            <person name="Huang G."/>
            <person name="Farmer A.D."/>
            <person name="Cannon E.K."/>
            <person name="Liu X."/>
            <person name="Gao D."/>
            <person name="Clevenger J."/>
            <person name="Dash S."/>
            <person name="Ren L."/>
            <person name="Moretzsohn M.C."/>
            <person name="Shirasawa K."/>
            <person name="Huang W."/>
            <person name="Vidigal B."/>
            <person name="Abernathy B."/>
            <person name="Chu Y."/>
            <person name="Niederhuth C.E."/>
            <person name="Umale P."/>
            <person name="Araujo A.C."/>
            <person name="Kozik A."/>
            <person name="Kim K.D."/>
            <person name="Burow M.D."/>
            <person name="Varshney R.K."/>
            <person name="Wang X."/>
            <person name="Zhang X."/>
            <person name="Barkley N."/>
            <person name="Guimaraes P.M."/>
            <person name="Isobe S."/>
            <person name="Guo B."/>
            <person name="Liao B."/>
            <person name="Stalker H.T."/>
            <person name="Schmitz R.J."/>
            <person name="Scheffler B.E."/>
            <person name="Leal-Bertioli S.C."/>
            <person name="Xun X."/>
            <person name="Jackson S.A."/>
            <person name="Michelmore R."/>
            <person name="Ozias-Akins P."/>
        </authorList>
    </citation>
    <scope>NUCLEOTIDE SEQUENCE [LARGE SCALE GENOMIC DNA]</scope>
    <source>
        <strain evidence="4">cv. V14167</strain>
    </source>
</reference>
<feature type="compositionally biased region" description="Polar residues" evidence="2">
    <location>
        <begin position="244"/>
        <end position="261"/>
    </location>
</feature>
<feature type="compositionally biased region" description="Low complexity" evidence="2">
    <location>
        <begin position="696"/>
        <end position="707"/>
    </location>
</feature>
<feature type="compositionally biased region" description="Basic and acidic residues" evidence="2">
    <location>
        <begin position="643"/>
        <end position="656"/>
    </location>
</feature>
<evidence type="ECO:0000313" key="5">
    <source>
        <dbReference type="RefSeq" id="XP_015959785.3"/>
    </source>
</evidence>
<feature type="compositionally biased region" description="Basic residues" evidence="2">
    <location>
        <begin position="91"/>
        <end position="101"/>
    </location>
</feature>
<proteinExistence type="predicted"/>